<sequence>MSVDAPRSGE</sequence>
<evidence type="ECO:0000313" key="1">
    <source>
        <dbReference type="EMBL" id="CAF4559991.1"/>
    </source>
</evidence>
<reference evidence="1" key="1">
    <citation type="submission" date="2021-02" db="EMBL/GenBank/DDBJ databases">
        <authorList>
            <person name="Nowell W R."/>
        </authorList>
    </citation>
    <scope>NUCLEOTIDE SEQUENCE</scope>
</reference>
<dbReference type="EMBL" id="CAJOBA010113275">
    <property type="protein sequence ID" value="CAF4559991.1"/>
    <property type="molecule type" value="Genomic_DNA"/>
</dbReference>
<name>A0A8S2YPZ3_9BILA</name>
<evidence type="ECO:0000313" key="2">
    <source>
        <dbReference type="Proteomes" id="UP000682733"/>
    </source>
</evidence>
<comment type="caution">
    <text evidence="1">The sequence shown here is derived from an EMBL/GenBank/DDBJ whole genome shotgun (WGS) entry which is preliminary data.</text>
</comment>
<protein>
    <submittedName>
        <fullName evidence="1">Uncharacterized protein</fullName>
    </submittedName>
</protein>
<dbReference type="Proteomes" id="UP000682733">
    <property type="component" value="Unassembled WGS sequence"/>
</dbReference>
<organism evidence="1 2">
    <name type="scientific">Didymodactylos carnosus</name>
    <dbReference type="NCBI Taxonomy" id="1234261"/>
    <lineage>
        <taxon>Eukaryota</taxon>
        <taxon>Metazoa</taxon>
        <taxon>Spiralia</taxon>
        <taxon>Gnathifera</taxon>
        <taxon>Rotifera</taxon>
        <taxon>Eurotatoria</taxon>
        <taxon>Bdelloidea</taxon>
        <taxon>Philodinida</taxon>
        <taxon>Philodinidae</taxon>
        <taxon>Didymodactylos</taxon>
    </lineage>
</organism>
<proteinExistence type="predicted"/>
<accession>A0A8S2YPZ3</accession>
<feature type="non-terminal residue" evidence="1">
    <location>
        <position position="10"/>
    </location>
</feature>
<gene>
    <name evidence="1" type="ORF">TMI583_LOCUS49888</name>
</gene>